<keyword evidence="1" id="KW-0175">Coiled coil</keyword>
<dbReference type="AlphaFoldDB" id="A0A1N7NSQ5"/>
<protein>
    <submittedName>
        <fullName evidence="3">D-alanyl-D-alanine carboxypeptidase</fullName>
    </submittedName>
</protein>
<name>A0A1N7NSQ5_9RHOB</name>
<dbReference type="Gene3D" id="3.30.1380.10">
    <property type="match status" value="1"/>
</dbReference>
<keyword evidence="3" id="KW-0378">Hydrolase</keyword>
<dbReference type="Pfam" id="PF13539">
    <property type="entry name" value="Peptidase_M15_4"/>
    <property type="match status" value="1"/>
</dbReference>
<dbReference type="InterPro" id="IPR009045">
    <property type="entry name" value="Zn_M74/Hedgehog-like"/>
</dbReference>
<accession>A0A1N7NSQ5</accession>
<evidence type="ECO:0000259" key="2">
    <source>
        <dbReference type="Pfam" id="PF13539"/>
    </source>
</evidence>
<keyword evidence="3" id="KW-0121">Carboxypeptidase</keyword>
<dbReference type="STRING" id="633194.SAMN05421759_11023"/>
<sequence>MAQRLGMIALGLLAAAVVLIAPVIWQVMRGDQTALPGSSVGAQVPVADALQAEIAALRREVETLRERVDGLDARTAIGLSSATAPGLGGAIAPAQAAIAARVPLADSLKDDFAQVVLIAGRRNANDGLTVASPRFLRDTFGLPGAQLGDECGALTNPRLRNLIATEDVGPIRARLLAPALASLRAVFAEIEAFEPELYARIASSGSLCVRLIRGSASAASAHAYGLAVDLNIDGELDGFADGRTQLGLILLAEFFNKAGWIWGAGFSREDSMHFEVSREKIEEWRSLGLL</sequence>
<organism evidence="3 4">
    <name type="scientific">Roseivivax lentus</name>
    <dbReference type="NCBI Taxonomy" id="633194"/>
    <lineage>
        <taxon>Bacteria</taxon>
        <taxon>Pseudomonadati</taxon>
        <taxon>Pseudomonadota</taxon>
        <taxon>Alphaproteobacteria</taxon>
        <taxon>Rhodobacterales</taxon>
        <taxon>Roseobacteraceae</taxon>
        <taxon>Roseivivax</taxon>
    </lineage>
</organism>
<dbReference type="Proteomes" id="UP000186684">
    <property type="component" value="Unassembled WGS sequence"/>
</dbReference>
<dbReference type="SUPFAM" id="SSF55166">
    <property type="entry name" value="Hedgehog/DD-peptidase"/>
    <property type="match status" value="1"/>
</dbReference>
<evidence type="ECO:0000313" key="3">
    <source>
        <dbReference type="EMBL" id="SIT01340.1"/>
    </source>
</evidence>
<proteinExistence type="predicted"/>
<reference evidence="4" key="1">
    <citation type="submission" date="2017-01" db="EMBL/GenBank/DDBJ databases">
        <authorList>
            <person name="Varghese N."/>
            <person name="Submissions S."/>
        </authorList>
    </citation>
    <scope>NUCLEOTIDE SEQUENCE [LARGE SCALE GENOMIC DNA]</scope>
    <source>
        <strain evidence="4">DSM 29430</strain>
    </source>
</reference>
<evidence type="ECO:0000313" key="4">
    <source>
        <dbReference type="Proteomes" id="UP000186684"/>
    </source>
</evidence>
<evidence type="ECO:0000256" key="1">
    <source>
        <dbReference type="SAM" id="Coils"/>
    </source>
</evidence>
<dbReference type="OrthoDB" id="9799970at2"/>
<dbReference type="EMBL" id="FTOQ01000010">
    <property type="protein sequence ID" value="SIT01340.1"/>
    <property type="molecule type" value="Genomic_DNA"/>
</dbReference>
<feature type="coiled-coil region" evidence="1">
    <location>
        <begin position="47"/>
        <end position="74"/>
    </location>
</feature>
<gene>
    <name evidence="3" type="ORF">SAMN05421759_11023</name>
</gene>
<keyword evidence="4" id="KW-1185">Reference proteome</keyword>
<feature type="domain" description="Peptidase M15C" evidence="2">
    <location>
        <begin position="214"/>
        <end position="276"/>
    </location>
</feature>
<dbReference type="GO" id="GO:0004180">
    <property type="term" value="F:carboxypeptidase activity"/>
    <property type="evidence" value="ECO:0007669"/>
    <property type="project" value="UniProtKB-KW"/>
</dbReference>
<dbReference type="InterPro" id="IPR039561">
    <property type="entry name" value="Peptidase_M15C"/>
</dbReference>
<keyword evidence="3" id="KW-0645">Protease</keyword>
<dbReference type="RefSeq" id="WP_076449042.1">
    <property type="nucleotide sequence ID" value="NZ_FTOQ01000010.1"/>
</dbReference>